<feature type="domain" description="DNA2/NAM7 helicase-like C-terminal" evidence="5">
    <location>
        <begin position="7"/>
        <end position="113"/>
    </location>
</feature>
<gene>
    <name evidence="6" type="ORF">BSTOLATCC_MIC19120</name>
</gene>
<keyword evidence="7" id="KW-1185">Reference proteome</keyword>
<dbReference type="InterPro" id="IPR050534">
    <property type="entry name" value="Coronavir_polyprotein_1ab"/>
</dbReference>
<dbReference type="PANTHER" id="PTHR43788">
    <property type="entry name" value="DNA2/NAM7 HELICASE FAMILY MEMBER"/>
    <property type="match status" value="1"/>
</dbReference>
<dbReference type="GO" id="GO:0005524">
    <property type="term" value="F:ATP binding"/>
    <property type="evidence" value="ECO:0007669"/>
    <property type="project" value="UniProtKB-KW"/>
</dbReference>
<keyword evidence="1" id="KW-0547">Nucleotide-binding</keyword>
<evidence type="ECO:0000256" key="3">
    <source>
        <dbReference type="ARBA" id="ARBA00022806"/>
    </source>
</evidence>
<evidence type="ECO:0000256" key="4">
    <source>
        <dbReference type="ARBA" id="ARBA00022840"/>
    </source>
</evidence>
<dbReference type="InterPro" id="IPR041679">
    <property type="entry name" value="DNA2/NAM7-like_C"/>
</dbReference>
<dbReference type="EMBL" id="CAJZBQ010000018">
    <property type="protein sequence ID" value="CAG9317421.1"/>
    <property type="molecule type" value="Genomic_DNA"/>
</dbReference>
<evidence type="ECO:0000313" key="7">
    <source>
        <dbReference type="Proteomes" id="UP001162131"/>
    </source>
</evidence>
<sequence>MTSVLSSIYLIQEIRLIKVLVQKLQNLNPSIEVGIIKPYKAQEQELKKYFSQDDPNNKNIAIQTVDGFQGNEKDAIIYSSVATKPPYAFISDEKRLNVAFTRSKHILWVVGKMDCLETNKLWRSFFSYLKISMKIEL</sequence>
<dbReference type="AlphaFoldDB" id="A0AAU9IP88"/>
<dbReference type="GO" id="GO:0016787">
    <property type="term" value="F:hydrolase activity"/>
    <property type="evidence" value="ECO:0007669"/>
    <property type="project" value="UniProtKB-KW"/>
</dbReference>
<keyword evidence="4" id="KW-0067">ATP-binding</keyword>
<name>A0AAU9IP88_9CILI</name>
<dbReference type="InterPro" id="IPR027417">
    <property type="entry name" value="P-loop_NTPase"/>
</dbReference>
<organism evidence="6 7">
    <name type="scientific">Blepharisma stoltei</name>
    <dbReference type="NCBI Taxonomy" id="1481888"/>
    <lineage>
        <taxon>Eukaryota</taxon>
        <taxon>Sar</taxon>
        <taxon>Alveolata</taxon>
        <taxon>Ciliophora</taxon>
        <taxon>Postciliodesmatophora</taxon>
        <taxon>Heterotrichea</taxon>
        <taxon>Heterotrichida</taxon>
        <taxon>Blepharismidae</taxon>
        <taxon>Blepharisma</taxon>
    </lineage>
</organism>
<protein>
    <recommendedName>
        <fullName evidence="5">DNA2/NAM7 helicase-like C-terminal domain-containing protein</fullName>
    </recommendedName>
</protein>
<evidence type="ECO:0000259" key="5">
    <source>
        <dbReference type="Pfam" id="PF13087"/>
    </source>
</evidence>
<evidence type="ECO:0000256" key="2">
    <source>
        <dbReference type="ARBA" id="ARBA00022801"/>
    </source>
</evidence>
<dbReference type="CDD" id="cd18808">
    <property type="entry name" value="SF1_C_Upf1"/>
    <property type="match status" value="1"/>
</dbReference>
<accession>A0AAU9IP88</accession>
<comment type="caution">
    <text evidence="6">The sequence shown here is derived from an EMBL/GenBank/DDBJ whole genome shotgun (WGS) entry which is preliminary data.</text>
</comment>
<keyword evidence="2" id="KW-0378">Hydrolase</keyword>
<dbReference type="GO" id="GO:0043139">
    <property type="term" value="F:5'-3' DNA helicase activity"/>
    <property type="evidence" value="ECO:0007669"/>
    <property type="project" value="TreeGrafter"/>
</dbReference>
<evidence type="ECO:0000313" key="6">
    <source>
        <dbReference type="EMBL" id="CAG9317421.1"/>
    </source>
</evidence>
<dbReference type="Gene3D" id="3.40.50.300">
    <property type="entry name" value="P-loop containing nucleotide triphosphate hydrolases"/>
    <property type="match status" value="1"/>
</dbReference>
<reference evidence="6" key="1">
    <citation type="submission" date="2021-09" db="EMBL/GenBank/DDBJ databases">
        <authorList>
            <consortium name="AG Swart"/>
            <person name="Singh M."/>
            <person name="Singh A."/>
            <person name="Seah K."/>
            <person name="Emmerich C."/>
        </authorList>
    </citation>
    <scope>NUCLEOTIDE SEQUENCE</scope>
    <source>
        <strain evidence="6">ATCC30299</strain>
    </source>
</reference>
<dbReference type="PANTHER" id="PTHR43788:SF8">
    <property type="entry name" value="DNA-BINDING PROTEIN SMUBP-2"/>
    <property type="match status" value="1"/>
</dbReference>
<dbReference type="InterPro" id="IPR047187">
    <property type="entry name" value="SF1_C_Upf1"/>
</dbReference>
<dbReference type="SUPFAM" id="SSF52540">
    <property type="entry name" value="P-loop containing nucleoside triphosphate hydrolases"/>
    <property type="match status" value="1"/>
</dbReference>
<keyword evidence="3" id="KW-0347">Helicase</keyword>
<dbReference type="Pfam" id="PF13087">
    <property type="entry name" value="AAA_12"/>
    <property type="match status" value="1"/>
</dbReference>
<proteinExistence type="predicted"/>
<evidence type="ECO:0000256" key="1">
    <source>
        <dbReference type="ARBA" id="ARBA00022741"/>
    </source>
</evidence>
<dbReference type="Proteomes" id="UP001162131">
    <property type="component" value="Unassembled WGS sequence"/>
</dbReference>